<sequence length="305" mass="33623">MLKVADGIIALHPRTVEFAGGEPLLVKGIHEIAEHISRAGIEVNLYTSGWTLTAEAAQAAARVFSRITISVDGADAATHDRIRGRSGSFDRAMNALTLLDDLSRRVSEHGYDPVLFGLDCVVMRGNFHQLGELCRVATSRSPRLRFLGFGAAVPSGLASRPTFADRELLTMEQLTTLMSPGHGQHLRSLVPSSVTVTLSDNFVLQMNPKLVERFGFSLMQIEPDGQVRAMPIYEGTVGSLLTEDPQVLWERAVARWNDPFVVDALSGVRDWADWAEATRRIDYHFGSAEVRQRIDRRPAYSVTAP</sequence>
<evidence type="ECO:0000256" key="4">
    <source>
        <dbReference type="ARBA" id="ARBA00023014"/>
    </source>
</evidence>
<evidence type="ECO:0000256" key="2">
    <source>
        <dbReference type="ARBA" id="ARBA00022723"/>
    </source>
</evidence>
<dbReference type="GO" id="GO:0046872">
    <property type="term" value="F:metal ion binding"/>
    <property type="evidence" value="ECO:0007669"/>
    <property type="project" value="UniProtKB-KW"/>
</dbReference>
<accession>A0A841DIF4</accession>
<dbReference type="Proteomes" id="UP000562352">
    <property type="component" value="Unassembled WGS sequence"/>
</dbReference>
<dbReference type="Pfam" id="PF04055">
    <property type="entry name" value="Radical_SAM"/>
    <property type="match status" value="1"/>
</dbReference>
<dbReference type="InterPro" id="IPR013785">
    <property type="entry name" value="Aldolase_TIM"/>
</dbReference>
<dbReference type="InterPro" id="IPR007197">
    <property type="entry name" value="rSAM"/>
</dbReference>
<evidence type="ECO:0000256" key="3">
    <source>
        <dbReference type="ARBA" id="ARBA00023004"/>
    </source>
</evidence>
<evidence type="ECO:0000259" key="5">
    <source>
        <dbReference type="Pfam" id="PF04055"/>
    </source>
</evidence>
<name>A0A841DIF4_PLAVE</name>
<dbReference type="InterPro" id="IPR050377">
    <property type="entry name" value="Radical_SAM_PqqE_MftC-like"/>
</dbReference>
<comment type="caution">
    <text evidence="6">The sequence shown here is derived from an EMBL/GenBank/DDBJ whole genome shotgun (WGS) entry which is preliminary data.</text>
</comment>
<keyword evidence="3" id="KW-0408">Iron</keyword>
<keyword evidence="4" id="KW-0411">Iron-sulfur</keyword>
<dbReference type="GO" id="GO:0006783">
    <property type="term" value="P:heme biosynthetic process"/>
    <property type="evidence" value="ECO:0007669"/>
    <property type="project" value="TreeGrafter"/>
</dbReference>
<dbReference type="CDD" id="cd01335">
    <property type="entry name" value="Radical_SAM"/>
    <property type="match status" value="1"/>
</dbReference>
<protein>
    <submittedName>
        <fullName evidence="6">MoaA/NifB/PqqE/SkfB family radical SAM enzyme</fullName>
    </submittedName>
</protein>
<evidence type="ECO:0000313" key="6">
    <source>
        <dbReference type="EMBL" id="MBB5968144.1"/>
    </source>
</evidence>
<dbReference type="PANTHER" id="PTHR11228:SF7">
    <property type="entry name" value="PQQA PEPTIDE CYCLASE"/>
    <property type="match status" value="1"/>
</dbReference>
<keyword evidence="1" id="KW-0949">S-adenosyl-L-methionine</keyword>
<evidence type="ECO:0000256" key="1">
    <source>
        <dbReference type="ARBA" id="ARBA00022691"/>
    </source>
</evidence>
<dbReference type="EMBL" id="JACHJJ010000054">
    <property type="protein sequence ID" value="MBB5968144.1"/>
    <property type="molecule type" value="Genomic_DNA"/>
</dbReference>
<reference evidence="6 7" key="1">
    <citation type="submission" date="2020-08" db="EMBL/GenBank/DDBJ databases">
        <title>Genomic Encyclopedia of Type Strains, Phase III (KMG-III): the genomes of soil and plant-associated and newly described type strains.</title>
        <authorList>
            <person name="Whitman W."/>
        </authorList>
    </citation>
    <scope>NUCLEOTIDE SEQUENCE [LARGE SCALE GENOMIC DNA]</scope>
    <source>
        <strain evidence="6 7">CECT 3303</strain>
    </source>
</reference>
<gene>
    <name evidence="6" type="ORF">FHS22_007465</name>
</gene>
<proteinExistence type="predicted"/>
<dbReference type="Gene3D" id="3.20.20.70">
    <property type="entry name" value="Aldolase class I"/>
    <property type="match status" value="1"/>
</dbReference>
<feature type="domain" description="Radical SAM core" evidence="5">
    <location>
        <begin position="13"/>
        <end position="102"/>
    </location>
</feature>
<dbReference type="AlphaFoldDB" id="A0A841DIF4"/>
<dbReference type="InterPro" id="IPR058240">
    <property type="entry name" value="rSAM_sf"/>
</dbReference>
<dbReference type="PANTHER" id="PTHR11228">
    <property type="entry name" value="RADICAL SAM DOMAIN PROTEIN"/>
    <property type="match status" value="1"/>
</dbReference>
<dbReference type="GO" id="GO:0051536">
    <property type="term" value="F:iron-sulfur cluster binding"/>
    <property type="evidence" value="ECO:0007669"/>
    <property type="project" value="UniProtKB-KW"/>
</dbReference>
<keyword evidence="2" id="KW-0479">Metal-binding</keyword>
<keyword evidence="7" id="KW-1185">Reference proteome</keyword>
<organism evidence="6 7">
    <name type="scientific">Planomonospora venezuelensis</name>
    <dbReference type="NCBI Taxonomy" id="1999"/>
    <lineage>
        <taxon>Bacteria</taxon>
        <taxon>Bacillati</taxon>
        <taxon>Actinomycetota</taxon>
        <taxon>Actinomycetes</taxon>
        <taxon>Streptosporangiales</taxon>
        <taxon>Streptosporangiaceae</taxon>
        <taxon>Planomonospora</taxon>
    </lineage>
</organism>
<dbReference type="SUPFAM" id="SSF102114">
    <property type="entry name" value="Radical SAM enzymes"/>
    <property type="match status" value="1"/>
</dbReference>
<dbReference type="GO" id="GO:0003824">
    <property type="term" value="F:catalytic activity"/>
    <property type="evidence" value="ECO:0007669"/>
    <property type="project" value="InterPro"/>
</dbReference>
<evidence type="ECO:0000313" key="7">
    <source>
        <dbReference type="Proteomes" id="UP000562352"/>
    </source>
</evidence>